<evidence type="ECO:0000313" key="11">
    <source>
        <dbReference type="Proteomes" id="UP000829708"/>
    </source>
</evidence>
<comment type="similarity">
    <text evidence="1">Belongs to the NADH dehydrogenase family.</text>
</comment>
<evidence type="ECO:0000313" key="10">
    <source>
        <dbReference type="EMBL" id="UOM52329.1"/>
    </source>
</evidence>
<evidence type="ECO:0000256" key="8">
    <source>
        <dbReference type="SAM" id="Phobius"/>
    </source>
</evidence>
<keyword evidence="5" id="KW-0560">Oxidoreductase</keyword>
<comment type="catalytic activity">
    <reaction evidence="7">
        <text>a quinone + NADH + H(+) = a quinol + NAD(+)</text>
        <dbReference type="Rhea" id="RHEA:46160"/>
        <dbReference type="ChEBI" id="CHEBI:15378"/>
        <dbReference type="ChEBI" id="CHEBI:24646"/>
        <dbReference type="ChEBI" id="CHEBI:57540"/>
        <dbReference type="ChEBI" id="CHEBI:57945"/>
        <dbReference type="ChEBI" id="CHEBI:132124"/>
        <dbReference type="EC" id="1.6.5.9"/>
    </reaction>
</comment>
<evidence type="ECO:0000256" key="2">
    <source>
        <dbReference type="ARBA" id="ARBA00012637"/>
    </source>
</evidence>
<dbReference type="PANTHER" id="PTHR43706:SF47">
    <property type="entry name" value="EXTERNAL NADH-UBIQUINONE OXIDOREDUCTASE 1, MITOCHONDRIAL-RELATED"/>
    <property type="match status" value="1"/>
</dbReference>
<keyword evidence="8" id="KW-1133">Transmembrane helix</keyword>
<dbReference type="Proteomes" id="UP000829708">
    <property type="component" value="Chromosome"/>
</dbReference>
<feature type="transmembrane region" description="Helical" evidence="8">
    <location>
        <begin position="644"/>
        <end position="666"/>
    </location>
</feature>
<dbReference type="RefSeq" id="WP_244774503.1">
    <property type="nucleotide sequence ID" value="NZ_CP094929.1"/>
</dbReference>
<evidence type="ECO:0000259" key="9">
    <source>
        <dbReference type="Pfam" id="PF07992"/>
    </source>
</evidence>
<dbReference type="Pfam" id="PF07992">
    <property type="entry name" value="Pyr_redox_2"/>
    <property type="match status" value="1"/>
</dbReference>
<dbReference type="InterPro" id="IPR036188">
    <property type="entry name" value="FAD/NAD-bd_sf"/>
</dbReference>
<proteinExistence type="inferred from homology"/>
<feature type="transmembrane region" description="Helical" evidence="8">
    <location>
        <begin position="595"/>
        <end position="614"/>
    </location>
</feature>
<gene>
    <name evidence="10" type="ORF">MUG09_06015</name>
</gene>
<dbReference type="SUPFAM" id="SSF51905">
    <property type="entry name" value="FAD/NAD(P)-binding domain"/>
    <property type="match status" value="2"/>
</dbReference>
<name>A0ABY4DGV9_9SPIR</name>
<keyword evidence="3" id="KW-0285">Flavoprotein</keyword>
<feature type="domain" description="FAD/NAD(P)-binding" evidence="9">
    <location>
        <begin position="5"/>
        <end position="323"/>
    </location>
</feature>
<dbReference type="InterPro" id="IPR045024">
    <property type="entry name" value="NDH-2"/>
</dbReference>
<dbReference type="EMBL" id="CP094929">
    <property type="protein sequence ID" value="UOM52329.1"/>
    <property type="molecule type" value="Genomic_DNA"/>
</dbReference>
<keyword evidence="8" id="KW-0812">Transmembrane</keyword>
<evidence type="ECO:0000256" key="1">
    <source>
        <dbReference type="ARBA" id="ARBA00005272"/>
    </source>
</evidence>
<keyword evidence="6" id="KW-0520">NAD</keyword>
<sequence length="704" mass="76892">MDKKQIVVLGGGYAGVHAAKTLHKAFKKHQDKVEITLIDKNRHHILMTELHEVAGNRVEEDSVKISFDRIFSGKMVNVVQDTIIDIDFKNQTLKGDRASYGYDQLIIGTGATTADFNIPGVKEHAFYLWSLEDALRIRCHIEQVVKDASREADSEKRRQMLTFVVAGGGFTGIELVGELTEWLPILCKENGIDFKKEGRLISAEALGSILNMLPEKPRAKAVKYLEKQGVEIKLNSLITQVDAEGFTTKSGEVIKTKTLVWTCGVRGTEFCEKLPLTDGKIGRKLVNEYMQSPDYQNVYLVGDGMWFLENNRAVPQIVEAAEQTAKTAADGVIYAVKSELGLKAEHPKPFKSNFHGFMVSIGGKYAVSHTAGMSLSGFFAMALKHMVNIYYQSGVCGVNGAWAYIKHEILEIKHNRSLIGGLAAYKVPSYWTTFLRMYLGVMWFIEGVGKIQKGWLTDTTGSKVYWGAPAGSVSDAWASASQAVTETVASASQAVADTVASVSQTAYQTVASASQPAVQAVASASQPAVEAASSATQWVVETAASASQTVVDTVAAVSQSIAESGAVEQFAPPLLSQPLAIFTWINNTFVAQAPYLFQLMIVLAEVGIGLALFAGLFTFPAAIVSLGLSVMFLIGALAGKEILWYMAVSIVMLGGAGKAFGLDYWVMPYLKKLWNKTPLAKKTYFYLDEPEFTKRQMERKLGKK</sequence>
<evidence type="ECO:0000256" key="6">
    <source>
        <dbReference type="ARBA" id="ARBA00023027"/>
    </source>
</evidence>
<reference evidence="11" key="1">
    <citation type="journal article" date="2024" name="J Bioinform Genom">
        <title>Complete genome sequence of the type strain bacterium Sphaerochaeta associata GLS2t (VKM B-2742)t.</title>
        <authorList>
            <person name="Troshina O.Y."/>
            <person name="Tepeeva A.N."/>
            <person name="Arzamasceva V.O."/>
            <person name="Whitman W.B."/>
            <person name="Varghese N."/>
            <person name="Shapiro N."/>
            <person name="Woyke T."/>
            <person name="Kripides N.C."/>
            <person name="Vasilenko O.V."/>
        </authorList>
    </citation>
    <scope>NUCLEOTIDE SEQUENCE [LARGE SCALE GENOMIC DNA]</scope>
    <source>
        <strain evidence="11">GLS2T</strain>
    </source>
</reference>
<dbReference type="EC" id="1.6.5.9" evidence="2"/>
<accession>A0ABY4DGV9</accession>
<dbReference type="PRINTS" id="PR00368">
    <property type="entry name" value="FADPNR"/>
</dbReference>
<dbReference type="PANTHER" id="PTHR43706">
    <property type="entry name" value="NADH DEHYDROGENASE"/>
    <property type="match status" value="1"/>
</dbReference>
<dbReference type="InterPro" id="IPR023753">
    <property type="entry name" value="FAD/NAD-binding_dom"/>
</dbReference>
<keyword evidence="11" id="KW-1185">Reference proteome</keyword>
<evidence type="ECO:0000256" key="7">
    <source>
        <dbReference type="ARBA" id="ARBA00047599"/>
    </source>
</evidence>
<evidence type="ECO:0000256" key="4">
    <source>
        <dbReference type="ARBA" id="ARBA00022827"/>
    </source>
</evidence>
<dbReference type="Gene3D" id="3.50.50.100">
    <property type="match status" value="1"/>
</dbReference>
<feature type="transmembrane region" description="Helical" evidence="8">
    <location>
        <begin position="621"/>
        <end position="638"/>
    </location>
</feature>
<keyword evidence="4" id="KW-0274">FAD</keyword>
<keyword evidence="8" id="KW-0472">Membrane</keyword>
<organism evidence="10 11">
    <name type="scientific">Sphaerochaeta associata</name>
    <dbReference type="NCBI Taxonomy" id="1129264"/>
    <lineage>
        <taxon>Bacteria</taxon>
        <taxon>Pseudomonadati</taxon>
        <taxon>Spirochaetota</taxon>
        <taxon>Spirochaetia</taxon>
        <taxon>Spirochaetales</taxon>
        <taxon>Sphaerochaetaceae</taxon>
        <taxon>Sphaerochaeta</taxon>
    </lineage>
</organism>
<evidence type="ECO:0000256" key="3">
    <source>
        <dbReference type="ARBA" id="ARBA00022630"/>
    </source>
</evidence>
<evidence type="ECO:0000256" key="5">
    <source>
        <dbReference type="ARBA" id="ARBA00023002"/>
    </source>
</evidence>
<protein>
    <recommendedName>
        <fullName evidence="2">NADH:ubiquinone reductase (non-electrogenic)</fullName>
        <ecNumber evidence="2">1.6.5.9</ecNumber>
    </recommendedName>
</protein>